<gene>
    <name evidence="2" type="ORF">CtesDRAFT_PD0005</name>
</gene>
<name>B7WQ88_COMTK</name>
<protein>
    <submittedName>
        <fullName evidence="2">Uncharacterized protein</fullName>
    </submittedName>
</protein>
<keyword evidence="1" id="KW-1133">Transmembrane helix</keyword>
<evidence type="ECO:0000313" key="3">
    <source>
        <dbReference type="Proteomes" id="UP000003039"/>
    </source>
</evidence>
<comment type="caution">
    <text evidence="2">The sequence shown here is derived from an EMBL/GenBank/DDBJ whole genome shotgun (WGS) entry which is preliminary data.</text>
</comment>
<dbReference type="EMBL" id="AAUJ02000001">
    <property type="protein sequence ID" value="EED65059.1"/>
    <property type="molecule type" value="Genomic_DNA"/>
</dbReference>
<evidence type="ECO:0000313" key="2">
    <source>
        <dbReference type="EMBL" id="EED65059.1"/>
    </source>
</evidence>
<organism evidence="2 3">
    <name type="scientific">Comamonas testosteroni (strain DSM 14576 / KF-1)</name>
    <name type="common">Pseudomonas testosteroni</name>
    <dbReference type="NCBI Taxonomy" id="399795"/>
    <lineage>
        <taxon>Bacteria</taxon>
        <taxon>Pseudomonadati</taxon>
        <taxon>Pseudomonadota</taxon>
        <taxon>Betaproteobacteria</taxon>
        <taxon>Burkholderiales</taxon>
        <taxon>Comamonadaceae</taxon>
        <taxon>Comamonas</taxon>
    </lineage>
</organism>
<accession>B7WQ88</accession>
<reference evidence="2 3" key="1">
    <citation type="journal article" date="2004" name="Appl. Environ. Microbiol.">
        <title>Mineralization of individual congeners of linear alkylbenzenesulfonate by defined pairs of heterotrophic bacteria.</title>
        <authorList>
            <person name="Schleheck D."/>
            <person name="Knepper T.P."/>
            <person name="Fischer K."/>
            <person name="Cook A.M."/>
        </authorList>
    </citation>
    <scope>NUCLEOTIDE SEQUENCE [LARGE SCALE GENOMIC DNA]</scope>
    <source>
        <strain evidence="3">DSM 14576 / KF-1</strain>
    </source>
</reference>
<dbReference type="Proteomes" id="UP000003039">
    <property type="component" value="Unassembled WGS sequence"/>
</dbReference>
<keyword evidence="1" id="KW-0812">Transmembrane</keyword>
<keyword evidence="1" id="KW-0472">Membrane</keyword>
<sequence>MDTKAIQNLMNKAHSAVPTAAPGAGLREAVMGFGVVPGVAMASIPLAAAVAVAWIGYEVVTGVKESSEKSKRPMPDRWLEQVAAAPDASPEGLAFLVGCLEADGFISAGNAVEWAKRESARMEARRLADEKASYAVQASSEGALALLARARKECTPSMLNPGALDRAKKTVADVADSVKAATSGVLAETLKGAATGAVKGVASKLFK</sequence>
<dbReference type="AlphaFoldDB" id="B7WQ88"/>
<evidence type="ECO:0000256" key="1">
    <source>
        <dbReference type="SAM" id="Phobius"/>
    </source>
</evidence>
<feature type="transmembrane region" description="Helical" evidence="1">
    <location>
        <begin position="35"/>
        <end position="57"/>
    </location>
</feature>
<proteinExistence type="predicted"/>